<protein>
    <recommendedName>
        <fullName evidence="3">Homeobox domain-containing protein</fullName>
    </recommendedName>
</protein>
<evidence type="ECO:0000256" key="2">
    <source>
        <dbReference type="RuleBase" id="RU000682"/>
    </source>
</evidence>
<dbReference type="Proteomes" id="UP000192639">
    <property type="component" value="Unassembled WGS sequence"/>
</dbReference>
<evidence type="ECO:0000259" key="3">
    <source>
        <dbReference type="PROSITE" id="PS50071"/>
    </source>
</evidence>
<dbReference type="InterPro" id="IPR001356">
    <property type="entry name" value="HD"/>
</dbReference>
<dbReference type="VEuPathDB" id="MicrosporidiaDB:ECANGB1_2237"/>
<dbReference type="GO" id="GO:0005634">
    <property type="term" value="C:nucleus"/>
    <property type="evidence" value="ECO:0007669"/>
    <property type="project" value="UniProtKB-SubCell"/>
</dbReference>
<accession>A0A1Y1S4W8</accession>
<proteinExistence type="predicted"/>
<dbReference type="CDD" id="cd00086">
    <property type="entry name" value="homeodomain"/>
    <property type="match status" value="1"/>
</dbReference>
<dbReference type="PROSITE" id="PS50071">
    <property type="entry name" value="HOMEOBOX_2"/>
    <property type="match status" value="1"/>
</dbReference>
<evidence type="ECO:0000313" key="5">
    <source>
        <dbReference type="Proteomes" id="UP000192639"/>
    </source>
</evidence>
<name>A0A1Y1S4W8_9MICR</name>
<dbReference type="SUPFAM" id="SSF46689">
    <property type="entry name" value="Homeodomain-like"/>
    <property type="match status" value="1"/>
</dbReference>
<keyword evidence="1 2" id="KW-0539">Nucleus</keyword>
<evidence type="ECO:0000313" key="4">
    <source>
        <dbReference type="EMBL" id="ORD93442.1"/>
    </source>
</evidence>
<comment type="caution">
    <text evidence="4">The sequence shown here is derived from an EMBL/GenBank/DDBJ whole genome shotgun (WGS) entry which is preliminary data.</text>
</comment>
<dbReference type="Gene3D" id="1.10.10.60">
    <property type="entry name" value="Homeodomain-like"/>
    <property type="match status" value="1"/>
</dbReference>
<keyword evidence="1 2" id="KW-0238">DNA-binding</keyword>
<dbReference type="GO" id="GO:0003677">
    <property type="term" value="F:DNA binding"/>
    <property type="evidence" value="ECO:0007669"/>
    <property type="project" value="UniProtKB-UniRule"/>
</dbReference>
<comment type="subcellular location">
    <subcellularLocation>
        <location evidence="1 2">Nucleus</location>
    </subcellularLocation>
</comment>
<reference evidence="4 5" key="1">
    <citation type="journal article" date="2017" name="Environ. Microbiol.">
        <title>Decay of the glycolytic pathway and adaptation to intranuclear parasitism within Enterocytozoonidae microsporidia.</title>
        <authorList>
            <person name="Wiredu Boakye D."/>
            <person name="Jaroenlak P."/>
            <person name="Prachumwat A."/>
            <person name="Williams T.A."/>
            <person name="Bateman K.S."/>
            <person name="Itsathitphaisarn O."/>
            <person name="Sritunyalucksana K."/>
            <person name="Paszkiewicz K.H."/>
            <person name="Moore K.A."/>
            <person name="Stentiford G.D."/>
            <person name="Williams B.A."/>
        </authorList>
    </citation>
    <scope>NUCLEOTIDE SEQUENCE [LARGE SCALE GENOMIC DNA]</scope>
    <source>
        <strain evidence="4 5">GB1</strain>
    </source>
</reference>
<keyword evidence="5" id="KW-1185">Reference proteome</keyword>
<dbReference type="AlphaFoldDB" id="A0A1Y1S4W8"/>
<organism evidence="4 5">
    <name type="scientific">Enterospora canceri</name>
    <dbReference type="NCBI Taxonomy" id="1081671"/>
    <lineage>
        <taxon>Eukaryota</taxon>
        <taxon>Fungi</taxon>
        <taxon>Fungi incertae sedis</taxon>
        <taxon>Microsporidia</taxon>
        <taxon>Enterocytozoonidae</taxon>
        <taxon>Enterospora</taxon>
    </lineage>
</organism>
<dbReference type="SMART" id="SM00389">
    <property type="entry name" value="HOX"/>
    <property type="match status" value="1"/>
</dbReference>
<evidence type="ECO:0000256" key="1">
    <source>
        <dbReference type="PROSITE-ProRule" id="PRU00108"/>
    </source>
</evidence>
<dbReference type="OrthoDB" id="2194933at2759"/>
<feature type="domain" description="Homeobox" evidence="3">
    <location>
        <begin position="31"/>
        <end position="85"/>
    </location>
</feature>
<gene>
    <name evidence="4" type="ORF">ECANGB1_2237</name>
</gene>
<dbReference type="Pfam" id="PF00046">
    <property type="entry name" value="Homeodomain"/>
    <property type="match status" value="1"/>
</dbReference>
<dbReference type="EMBL" id="LWDP01000082">
    <property type="protein sequence ID" value="ORD93442.1"/>
    <property type="molecule type" value="Genomic_DNA"/>
</dbReference>
<keyword evidence="1 2" id="KW-0371">Homeobox</keyword>
<feature type="DNA-binding region" description="Homeobox" evidence="1">
    <location>
        <begin position="33"/>
        <end position="86"/>
    </location>
</feature>
<dbReference type="InterPro" id="IPR009057">
    <property type="entry name" value="Homeodomain-like_sf"/>
</dbReference>
<sequence length="241" mass="28268">MPIKNESQIIEYNTLVNDAFIGFLKLVQQNKSETTSRLKKTKFEVHVLESIFRLIRYPSKSLRRYICLITPLRYASVTTWFQNRRNGVTCGQPDLEAKLKSSFIRRSSISWSCYSNFSLADSFYANHDLGEFIKNDTFIKSKDAWFFKHATSCKCVAAEEFASLENLDYFDTCASDMLNMFLQKGIEIKALINKFYFESKTCRYTNNLLFDTDYLMCSVYSGLSKKHKMLFLKLRRRDTEK</sequence>